<proteinExistence type="predicted"/>
<dbReference type="Proteomes" id="UP001331515">
    <property type="component" value="Unassembled WGS sequence"/>
</dbReference>
<sequence length="100" mass="10580">MREGVEGRLGPQRMVEGVGVHSQGVAGGVEVLRPVEVVVVVVSQHDQGEEEEVVEGENSHQVEVGEEVVEEVGGPLHPLEEVVEVGVRAQLDPLQSANTG</sequence>
<accession>A0AAN8DKD3</accession>
<name>A0AAN8DKD3_CHAGU</name>
<comment type="caution">
    <text evidence="1">The sequence shown here is derived from an EMBL/GenBank/DDBJ whole genome shotgun (WGS) entry which is preliminary data.</text>
</comment>
<gene>
    <name evidence="1" type="ORF">CgunFtcFv8_017402</name>
</gene>
<evidence type="ECO:0000313" key="1">
    <source>
        <dbReference type="EMBL" id="KAK5924822.1"/>
    </source>
</evidence>
<organism evidence="1 2">
    <name type="scientific">Champsocephalus gunnari</name>
    <name type="common">Mackerel icefish</name>
    <dbReference type="NCBI Taxonomy" id="52237"/>
    <lineage>
        <taxon>Eukaryota</taxon>
        <taxon>Metazoa</taxon>
        <taxon>Chordata</taxon>
        <taxon>Craniata</taxon>
        <taxon>Vertebrata</taxon>
        <taxon>Euteleostomi</taxon>
        <taxon>Actinopterygii</taxon>
        <taxon>Neopterygii</taxon>
        <taxon>Teleostei</taxon>
        <taxon>Neoteleostei</taxon>
        <taxon>Acanthomorphata</taxon>
        <taxon>Eupercaria</taxon>
        <taxon>Perciformes</taxon>
        <taxon>Notothenioidei</taxon>
        <taxon>Channichthyidae</taxon>
        <taxon>Champsocephalus</taxon>
    </lineage>
</organism>
<keyword evidence="2" id="KW-1185">Reference proteome</keyword>
<protein>
    <submittedName>
        <fullName evidence="1">Uncharacterized protein</fullName>
    </submittedName>
</protein>
<dbReference type="AlphaFoldDB" id="A0AAN8DKD3"/>
<reference evidence="1 2" key="1">
    <citation type="journal article" date="2023" name="Mol. Biol. Evol.">
        <title>Genomics of Secondarily Temperate Adaptation in the Only Non-Antarctic Icefish.</title>
        <authorList>
            <person name="Rivera-Colon A.G."/>
            <person name="Rayamajhi N."/>
            <person name="Minhas B.F."/>
            <person name="Madrigal G."/>
            <person name="Bilyk K.T."/>
            <person name="Yoon V."/>
            <person name="Hune M."/>
            <person name="Gregory S."/>
            <person name="Cheng C.H.C."/>
            <person name="Catchen J.M."/>
        </authorList>
    </citation>
    <scope>NUCLEOTIDE SEQUENCE [LARGE SCALE GENOMIC DNA]</scope>
    <source>
        <tissue evidence="1">White muscle</tissue>
    </source>
</reference>
<evidence type="ECO:0000313" key="2">
    <source>
        <dbReference type="Proteomes" id="UP001331515"/>
    </source>
</evidence>
<dbReference type="EMBL" id="JAURVH010001520">
    <property type="protein sequence ID" value="KAK5924822.1"/>
    <property type="molecule type" value="Genomic_DNA"/>
</dbReference>